<dbReference type="PANTHER" id="PTHR47080:SF1">
    <property type="entry name" value="CHROMOSOME 16 OPEN READING FRAME 96"/>
    <property type="match status" value="1"/>
</dbReference>
<feature type="region of interest" description="Disordered" evidence="2">
    <location>
        <begin position="691"/>
        <end position="720"/>
    </location>
</feature>
<dbReference type="Pfam" id="PF16043">
    <property type="entry name" value="DUF4795"/>
    <property type="match status" value="1"/>
</dbReference>
<evidence type="ECO:0000313" key="5">
    <source>
        <dbReference type="Proteomes" id="UP000000311"/>
    </source>
</evidence>
<organism evidence="5">
    <name type="scientific">Camponotus floridanus</name>
    <name type="common">Florida carpenter ant</name>
    <dbReference type="NCBI Taxonomy" id="104421"/>
    <lineage>
        <taxon>Eukaryota</taxon>
        <taxon>Metazoa</taxon>
        <taxon>Ecdysozoa</taxon>
        <taxon>Arthropoda</taxon>
        <taxon>Hexapoda</taxon>
        <taxon>Insecta</taxon>
        <taxon>Pterygota</taxon>
        <taxon>Neoptera</taxon>
        <taxon>Endopterygota</taxon>
        <taxon>Hymenoptera</taxon>
        <taxon>Apocrita</taxon>
        <taxon>Aculeata</taxon>
        <taxon>Formicoidea</taxon>
        <taxon>Formicidae</taxon>
        <taxon>Formicinae</taxon>
        <taxon>Camponotus</taxon>
    </lineage>
</organism>
<dbReference type="Proteomes" id="UP000000311">
    <property type="component" value="Unassembled WGS sequence"/>
</dbReference>
<proteinExistence type="predicted"/>
<dbReference type="EMBL" id="GL437072">
    <property type="protein sequence ID" value="EFN71156.1"/>
    <property type="molecule type" value="Genomic_DNA"/>
</dbReference>
<dbReference type="InterPro" id="IPR032013">
    <property type="entry name" value="DUF4795"/>
</dbReference>
<keyword evidence="5" id="KW-1185">Reference proteome</keyword>
<feature type="coiled-coil region" evidence="1">
    <location>
        <begin position="396"/>
        <end position="440"/>
    </location>
</feature>
<evidence type="ECO:0000256" key="2">
    <source>
        <dbReference type="SAM" id="MobiDB-lite"/>
    </source>
</evidence>
<reference evidence="4 5" key="1">
    <citation type="journal article" date="2010" name="Science">
        <title>Genomic comparison of the ants Camponotus floridanus and Harpegnathos saltator.</title>
        <authorList>
            <person name="Bonasio R."/>
            <person name="Zhang G."/>
            <person name="Ye C."/>
            <person name="Mutti N.S."/>
            <person name="Fang X."/>
            <person name="Qin N."/>
            <person name="Donahue G."/>
            <person name="Yang P."/>
            <person name="Li Q."/>
            <person name="Li C."/>
            <person name="Zhang P."/>
            <person name="Huang Z."/>
            <person name="Berger S.L."/>
            <person name="Reinberg D."/>
            <person name="Wang J."/>
            <person name="Liebig J."/>
        </authorList>
    </citation>
    <scope>NUCLEOTIDE SEQUENCE [LARGE SCALE GENOMIC DNA]</scope>
    <source>
        <strain evidence="5">C129</strain>
    </source>
</reference>
<dbReference type="InParanoid" id="E2A5X5"/>
<evidence type="ECO:0000256" key="1">
    <source>
        <dbReference type="SAM" id="Coils"/>
    </source>
</evidence>
<dbReference type="OrthoDB" id="5981048at2759"/>
<feature type="coiled-coil region" evidence="1">
    <location>
        <begin position="342"/>
        <end position="369"/>
    </location>
</feature>
<evidence type="ECO:0000259" key="3">
    <source>
        <dbReference type="Pfam" id="PF16043"/>
    </source>
</evidence>
<dbReference type="STRING" id="104421.E2A5X5"/>
<dbReference type="AlphaFoldDB" id="E2A5X5"/>
<dbReference type="OMA" id="HTADEHM"/>
<name>E2A5X5_CAMFO</name>
<feature type="coiled-coil region" evidence="1">
    <location>
        <begin position="467"/>
        <end position="531"/>
    </location>
</feature>
<protein>
    <submittedName>
        <fullName evidence="4">Glutamine-rich protein 2</fullName>
    </submittedName>
</protein>
<dbReference type="PANTHER" id="PTHR47080">
    <property type="entry name" value="CHROMOSOME 16 OPEN READING FRAME 96"/>
    <property type="match status" value="1"/>
</dbReference>
<evidence type="ECO:0000313" key="4">
    <source>
        <dbReference type="EMBL" id="EFN71156.1"/>
    </source>
</evidence>
<sequence length="720" mass="81393">MAAETPTVANVVSLQISLPQMLDLALGTPEVGVVNFNILHNFLHILLQQINLQTTKVEYRGENANRIKAMVPSLKLGPALYLQEYNITDSTGKISERIREDIDVKIFTEDIQPLTEEDLKLTKGITQQISPGKESDPQTVIFVEPVVNGSPPTALAFKELEQSVKQLQQQYQALEDLSTTPEIVERLKGRNGDPIADIWQFININKRLDASEQGIEKLTTMVQDVIKGDIGVFTTADMSLINTRLDELEEKVAKMEQKLTSLQTIANIVFEDASPTTDYVAEETAEEIPKPVHETVEKLATQLTARKVAKDKEKIVEVSDAANLEQCLEAVKNVETTHNKVMNDIIERVITLEKETENLSEKVNVLQAMDKTGDINELVTKIQGIEADVERIGETIDRLFDDKEEKEIHIKTLLEQIELLKTVKADKEDLEDALADKADTQAVNRKVSHDQFDAACDDLSRGLEEAIDKLTKQESIWQQALDEVQNEIAGKVDKIEMTPLKDFMNKKLKSLQEKLKIMAEARREIEAAGTKKLLRDVQCISCDKDVVMKTEEVGRFRAEPLPCTISMKPYLTYQLDQVRKQQRKLPHSRNMIQFETAMREEIKKIKPKEEMLAKSPRDHLCNRYCGGSHTIVTPQQKVMRVEHFLTQWGPQTIQLTDGLIKGKDGKMYRSRLLPDKLDVCGPTCWESQISEETRSSISQEHASTSFRKSSPIQRNNTGNG</sequence>
<feature type="domain" description="DUF4795" evidence="3">
    <location>
        <begin position="372"/>
        <end position="570"/>
    </location>
</feature>
<gene>
    <name evidence="4" type="ORF">EAG_05393</name>
</gene>
<accession>E2A5X5</accession>
<feature type="coiled-coil region" evidence="1">
    <location>
        <begin position="238"/>
        <end position="265"/>
    </location>
</feature>
<keyword evidence="1" id="KW-0175">Coiled coil</keyword>